<comment type="caution">
    <text evidence="1">The sequence shown here is derived from an EMBL/GenBank/DDBJ whole genome shotgun (WGS) entry which is preliminary data.</text>
</comment>
<evidence type="ECO:0000313" key="1">
    <source>
        <dbReference type="EMBL" id="KAH9294807.1"/>
    </source>
</evidence>
<accession>A0AA38FAT7</accession>
<gene>
    <name evidence="1" type="ORF">KI387_038395</name>
</gene>
<feature type="non-terminal residue" evidence="1">
    <location>
        <position position="1"/>
    </location>
</feature>
<protein>
    <submittedName>
        <fullName evidence="1">Uncharacterized protein</fullName>
    </submittedName>
</protein>
<name>A0AA38FAT7_TAXCH</name>
<proteinExistence type="predicted"/>
<sequence>DFMAHVSNVTSMGIKEEDMELEDALEDFIAHDFSDVTSTDIKHMNSVKQAKKTKE</sequence>
<reference evidence="1 2" key="1">
    <citation type="journal article" date="2021" name="Nat. Plants">
        <title>The Taxus genome provides insights into paclitaxel biosynthesis.</title>
        <authorList>
            <person name="Xiong X."/>
            <person name="Gou J."/>
            <person name="Liao Q."/>
            <person name="Li Y."/>
            <person name="Zhou Q."/>
            <person name="Bi G."/>
            <person name="Li C."/>
            <person name="Du R."/>
            <person name="Wang X."/>
            <person name="Sun T."/>
            <person name="Guo L."/>
            <person name="Liang H."/>
            <person name="Lu P."/>
            <person name="Wu Y."/>
            <person name="Zhang Z."/>
            <person name="Ro D.K."/>
            <person name="Shang Y."/>
            <person name="Huang S."/>
            <person name="Yan J."/>
        </authorList>
    </citation>
    <scope>NUCLEOTIDE SEQUENCE [LARGE SCALE GENOMIC DNA]</scope>
    <source>
        <strain evidence="1">Ta-2019</strain>
    </source>
</reference>
<feature type="non-terminal residue" evidence="1">
    <location>
        <position position="55"/>
    </location>
</feature>
<dbReference type="EMBL" id="JAHRHJ020000011">
    <property type="protein sequence ID" value="KAH9294807.1"/>
    <property type="molecule type" value="Genomic_DNA"/>
</dbReference>
<evidence type="ECO:0000313" key="2">
    <source>
        <dbReference type="Proteomes" id="UP000824469"/>
    </source>
</evidence>
<organism evidence="1 2">
    <name type="scientific">Taxus chinensis</name>
    <name type="common">Chinese yew</name>
    <name type="synonym">Taxus wallichiana var. chinensis</name>
    <dbReference type="NCBI Taxonomy" id="29808"/>
    <lineage>
        <taxon>Eukaryota</taxon>
        <taxon>Viridiplantae</taxon>
        <taxon>Streptophyta</taxon>
        <taxon>Embryophyta</taxon>
        <taxon>Tracheophyta</taxon>
        <taxon>Spermatophyta</taxon>
        <taxon>Pinopsida</taxon>
        <taxon>Pinidae</taxon>
        <taxon>Conifers II</taxon>
        <taxon>Cupressales</taxon>
        <taxon>Taxaceae</taxon>
        <taxon>Taxus</taxon>
    </lineage>
</organism>
<dbReference type="AlphaFoldDB" id="A0AA38FAT7"/>
<keyword evidence="2" id="KW-1185">Reference proteome</keyword>
<dbReference type="Proteomes" id="UP000824469">
    <property type="component" value="Unassembled WGS sequence"/>
</dbReference>